<dbReference type="InterPro" id="IPR050838">
    <property type="entry name" value="Ketopantoate_reductase"/>
</dbReference>
<dbReference type="Pfam" id="PF08546">
    <property type="entry name" value="ApbA_C"/>
    <property type="match status" value="1"/>
</dbReference>
<reference evidence="7 8" key="1">
    <citation type="submission" date="2018-06" db="EMBL/GenBank/DDBJ databases">
        <title>Comparative genomics reveals the genomic features of Rhizophagus irregularis, R. cerebriforme, R. diaphanum and Gigaspora rosea, and their symbiotic lifestyle signature.</title>
        <authorList>
            <person name="Morin E."/>
            <person name="San Clemente H."/>
            <person name="Chen E.C.H."/>
            <person name="De La Providencia I."/>
            <person name="Hainaut M."/>
            <person name="Kuo A."/>
            <person name="Kohler A."/>
            <person name="Murat C."/>
            <person name="Tang N."/>
            <person name="Roy S."/>
            <person name="Loubradou J."/>
            <person name="Henrissat B."/>
            <person name="Grigoriev I.V."/>
            <person name="Corradi N."/>
            <person name="Roux C."/>
            <person name="Martin F.M."/>
        </authorList>
    </citation>
    <scope>NUCLEOTIDE SEQUENCE [LARGE SCALE GENOMIC DNA]</scope>
    <source>
        <strain evidence="7 8">DAOM 227022</strain>
    </source>
</reference>
<comment type="similarity">
    <text evidence="1">Belongs to the ketopantoate reductase family.</text>
</comment>
<dbReference type="STRING" id="658196.A0A397SIK0"/>
<comment type="caution">
    <text evidence="7">The sequence shown here is derived from an EMBL/GenBank/DDBJ whole genome shotgun (WGS) entry which is preliminary data.</text>
</comment>
<sequence length="415" mass="48189">MRHWHILGIGNYGSFIAHFLRKHGQKVTLLIRDPTTFNNFNNKLRRTIEITKEFEPEVEISKGYQAECIHGYDYGNLIDPKYPNESCPPSLRIRRLIVTLKSHEFSKYYQRIFHRLSPTSTIVLLTFGLGNYEELMRDYYTFDEAIRPNIIIGLNSHHVYKKATFGSQFKLVHSGFGEIDLGVVPRRFEEIGEEKSDMNSQSEKSLENKDDNYENLDEMSSTNEKINDKTEELTNDNEDEELEDDTLNSVIKTFTRIPEFNARNVKYLSLINRKLEHLALNSVIDPLTSIYYIRNGGLLFNKAVEHIISPICEESSMVIRKHRANLGMSPSNRFATQRLIDAVFQICIKTCHNESSMLQDIKRNMPTEIDYLNGYIVELGKIYNIPTPINKFLINMVKTRHNLQTNPKVLDSLLK</sequence>
<dbReference type="AlphaFoldDB" id="A0A397SIK0"/>
<evidence type="ECO:0000256" key="2">
    <source>
        <dbReference type="ARBA" id="ARBA00022857"/>
    </source>
</evidence>
<proteinExistence type="inferred from homology"/>
<accession>A0A397SIK0</accession>
<protein>
    <submittedName>
        <fullName evidence="7">Ketopantoate reductase PanE/ApbA C terminal-domain-containing protein</fullName>
    </submittedName>
</protein>
<evidence type="ECO:0000256" key="1">
    <source>
        <dbReference type="ARBA" id="ARBA00007870"/>
    </source>
</evidence>
<dbReference type="InterPro" id="IPR013328">
    <property type="entry name" value="6PGD_dom2"/>
</dbReference>
<dbReference type="InterPro" id="IPR036291">
    <property type="entry name" value="NAD(P)-bd_dom_sf"/>
</dbReference>
<gene>
    <name evidence="7" type="ORF">C1645_808277</name>
</gene>
<dbReference type="Gene3D" id="3.40.50.720">
    <property type="entry name" value="NAD(P)-binding Rossmann-like Domain"/>
    <property type="match status" value="1"/>
</dbReference>
<feature type="compositionally biased region" description="Acidic residues" evidence="4">
    <location>
        <begin position="233"/>
        <end position="242"/>
    </location>
</feature>
<keyword evidence="3" id="KW-0560">Oxidoreductase</keyword>
<evidence type="ECO:0000313" key="7">
    <source>
        <dbReference type="EMBL" id="RIA85432.1"/>
    </source>
</evidence>
<dbReference type="SUPFAM" id="SSF51735">
    <property type="entry name" value="NAD(P)-binding Rossmann-fold domains"/>
    <property type="match status" value="1"/>
</dbReference>
<dbReference type="InterPro" id="IPR013752">
    <property type="entry name" value="KPA_reductase"/>
</dbReference>
<dbReference type="Proteomes" id="UP000265703">
    <property type="component" value="Unassembled WGS sequence"/>
</dbReference>
<dbReference type="Pfam" id="PF02558">
    <property type="entry name" value="ApbA"/>
    <property type="match status" value="1"/>
</dbReference>
<dbReference type="GO" id="GO:0008677">
    <property type="term" value="F:2-dehydropantoate 2-reductase activity"/>
    <property type="evidence" value="ECO:0007669"/>
    <property type="project" value="TreeGrafter"/>
</dbReference>
<dbReference type="PANTHER" id="PTHR43765:SF2">
    <property type="entry name" value="2-DEHYDROPANTOATE 2-REDUCTASE"/>
    <property type="match status" value="1"/>
</dbReference>
<feature type="domain" description="Ketopantoate reductase N-terminal" evidence="5">
    <location>
        <begin position="4"/>
        <end position="184"/>
    </location>
</feature>
<keyword evidence="8" id="KW-1185">Reference proteome</keyword>
<dbReference type="Gene3D" id="1.10.1040.10">
    <property type="entry name" value="N-(1-d-carboxylethyl)-l-norvaline Dehydrogenase, domain 2"/>
    <property type="match status" value="1"/>
</dbReference>
<keyword evidence="2" id="KW-0521">NADP</keyword>
<name>A0A397SIK0_9GLOM</name>
<dbReference type="GO" id="GO:0050661">
    <property type="term" value="F:NADP binding"/>
    <property type="evidence" value="ECO:0007669"/>
    <property type="project" value="TreeGrafter"/>
</dbReference>
<evidence type="ECO:0000313" key="8">
    <source>
        <dbReference type="Proteomes" id="UP000265703"/>
    </source>
</evidence>
<feature type="domain" description="Ketopantoate reductase C-terminal" evidence="6">
    <location>
        <begin position="272"/>
        <end position="399"/>
    </location>
</feature>
<dbReference type="OrthoDB" id="73846at2759"/>
<evidence type="ECO:0000256" key="4">
    <source>
        <dbReference type="SAM" id="MobiDB-lite"/>
    </source>
</evidence>
<organism evidence="7 8">
    <name type="scientific">Glomus cerebriforme</name>
    <dbReference type="NCBI Taxonomy" id="658196"/>
    <lineage>
        <taxon>Eukaryota</taxon>
        <taxon>Fungi</taxon>
        <taxon>Fungi incertae sedis</taxon>
        <taxon>Mucoromycota</taxon>
        <taxon>Glomeromycotina</taxon>
        <taxon>Glomeromycetes</taxon>
        <taxon>Glomerales</taxon>
        <taxon>Glomeraceae</taxon>
        <taxon>Glomus</taxon>
    </lineage>
</organism>
<dbReference type="SUPFAM" id="SSF48179">
    <property type="entry name" value="6-phosphogluconate dehydrogenase C-terminal domain-like"/>
    <property type="match status" value="1"/>
</dbReference>
<dbReference type="GO" id="GO:0005739">
    <property type="term" value="C:mitochondrion"/>
    <property type="evidence" value="ECO:0007669"/>
    <property type="project" value="TreeGrafter"/>
</dbReference>
<dbReference type="InterPro" id="IPR008927">
    <property type="entry name" value="6-PGluconate_DH-like_C_sf"/>
</dbReference>
<evidence type="ECO:0000259" key="6">
    <source>
        <dbReference type="Pfam" id="PF08546"/>
    </source>
</evidence>
<feature type="region of interest" description="Disordered" evidence="4">
    <location>
        <begin position="192"/>
        <end position="242"/>
    </location>
</feature>
<evidence type="ECO:0000259" key="5">
    <source>
        <dbReference type="Pfam" id="PF02558"/>
    </source>
</evidence>
<dbReference type="PANTHER" id="PTHR43765">
    <property type="entry name" value="2-DEHYDROPANTOATE 2-REDUCTASE-RELATED"/>
    <property type="match status" value="1"/>
</dbReference>
<dbReference type="InterPro" id="IPR013332">
    <property type="entry name" value="KPR_N"/>
</dbReference>
<evidence type="ECO:0000256" key="3">
    <source>
        <dbReference type="ARBA" id="ARBA00023002"/>
    </source>
</evidence>
<dbReference type="EMBL" id="QKYT01000427">
    <property type="protein sequence ID" value="RIA85432.1"/>
    <property type="molecule type" value="Genomic_DNA"/>
</dbReference>